<dbReference type="Proteomes" id="UP001295423">
    <property type="component" value="Unassembled WGS sequence"/>
</dbReference>
<name>A0AAD2CQE4_9STRA</name>
<dbReference type="AlphaFoldDB" id="A0AAD2CQE4"/>
<organism evidence="1 2">
    <name type="scientific">Cylindrotheca closterium</name>
    <dbReference type="NCBI Taxonomy" id="2856"/>
    <lineage>
        <taxon>Eukaryota</taxon>
        <taxon>Sar</taxon>
        <taxon>Stramenopiles</taxon>
        <taxon>Ochrophyta</taxon>
        <taxon>Bacillariophyta</taxon>
        <taxon>Bacillariophyceae</taxon>
        <taxon>Bacillariophycidae</taxon>
        <taxon>Bacillariales</taxon>
        <taxon>Bacillariaceae</taxon>
        <taxon>Cylindrotheca</taxon>
    </lineage>
</organism>
<gene>
    <name evidence="1" type="ORF">CYCCA115_LOCUS5418</name>
</gene>
<evidence type="ECO:0000313" key="2">
    <source>
        <dbReference type="Proteomes" id="UP001295423"/>
    </source>
</evidence>
<keyword evidence="2" id="KW-1185">Reference proteome</keyword>
<dbReference type="EMBL" id="CAKOGP040000569">
    <property type="protein sequence ID" value="CAJ1936897.1"/>
    <property type="molecule type" value="Genomic_DNA"/>
</dbReference>
<sequence length="202" mass="22616">MQNAKSEVIATTAKPKKRVTFNTTVKGRGVLSIYDYSPREISAAWYNAEELIGITKSCFRIIARIQNGARNGKKYCTRGLEGRTRMGYAIRKKSRGAAILAVLKEQSDQWIDGGDADPEAIAEVYRKKTKSALLSAQFVGMRDQLAADAIHRHIPKKIDNMEEMMTKGRPEKPNFVGSQNGRKMLPIKEVQSLPTIYNLRVA</sequence>
<accession>A0AAD2CQE4</accession>
<proteinExistence type="predicted"/>
<reference evidence="1" key="1">
    <citation type="submission" date="2023-08" db="EMBL/GenBank/DDBJ databases">
        <authorList>
            <person name="Audoor S."/>
            <person name="Bilcke G."/>
        </authorList>
    </citation>
    <scope>NUCLEOTIDE SEQUENCE</scope>
</reference>
<protein>
    <submittedName>
        <fullName evidence="1">Uncharacterized protein</fullName>
    </submittedName>
</protein>
<comment type="caution">
    <text evidence="1">The sequence shown here is derived from an EMBL/GenBank/DDBJ whole genome shotgun (WGS) entry which is preliminary data.</text>
</comment>
<evidence type="ECO:0000313" key="1">
    <source>
        <dbReference type="EMBL" id="CAJ1936897.1"/>
    </source>
</evidence>